<dbReference type="EMBL" id="PDUG01000002">
    <property type="protein sequence ID" value="PIC48800.1"/>
    <property type="molecule type" value="Genomic_DNA"/>
</dbReference>
<gene>
    <name evidence="2" type="primary">Cnig_chr_II.g7647</name>
    <name evidence="2" type="ORF">B9Z55_007647</name>
</gene>
<dbReference type="Proteomes" id="UP000230233">
    <property type="component" value="Chromosome II"/>
</dbReference>
<feature type="compositionally biased region" description="Basic and acidic residues" evidence="1">
    <location>
        <begin position="80"/>
        <end position="89"/>
    </location>
</feature>
<dbReference type="AlphaFoldDB" id="A0A2G5VAM5"/>
<evidence type="ECO:0000313" key="2">
    <source>
        <dbReference type="EMBL" id="PIC48800.1"/>
    </source>
</evidence>
<accession>A0A2G5VAM5</accession>
<evidence type="ECO:0000256" key="1">
    <source>
        <dbReference type="SAM" id="MobiDB-lite"/>
    </source>
</evidence>
<sequence length="136" mass="15699">MENLKHVQIAEVSSSNDSWRMDLRYETAKIRSLYPQPFSDPLGLQEVLDGNGVKDNKENQGMVLRNVNTARMHSTRKRRNADEKEDNKKSKSSYGKGYESSKVDKPIPKKKLDSLYPKPYGDPLELSKILNQKPWF</sequence>
<reference evidence="3" key="1">
    <citation type="submission" date="2017-10" db="EMBL/GenBank/DDBJ databases">
        <title>Rapid genome shrinkage in a self-fertile nematode reveals novel sperm competition proteins.</title>
        <authorList>
            <person name="Yin D."/>
            <person name="Schwarz E.M."/>
            <person name="Thomas C.G."/>
            <person name="Felde R.L."/>
            <person name="Korf I.F."/>
            <person name="Cutter A.D."/>
            <person name="Schartner C.M."/>
            <person name="Ralston E.J."/>
            <person name="Meyer B.J."/>
            <person name="Haag E.S."/>
        </authorList>
    </citation>
    <scope>NUCLEOTIDE SEQUENCE [LARGE SCALE GENOMIC DNA]</scope>
    <source>
        <strain evidence="3">JU1422</strain>
    </source>
</reference>
<proteinExistence type="predicted"/>
<name>A0A2G5VAM5_9PELO</name>
<dbReference type="OrthoDB" id="5892571at2759"/>
<keyword evidence="3" id="KW-1185">Reference proteome</keyword>
<organism evidence="2 3">
    <name type="scientific">Caenorhabditis nigoni</name>
    <dbReference type="NCBI Taxonomy" id="1611254"/>
    <lineage>
        <taxon>Eukaryota</taxon>
        <taxon>Metazoa</taxon>
        <taxon>Ecdysozoa</taxon>
        <taxon>Nematoda</taxon>
        <taxon>Chromadorea</taxon>
        <taxon>Rhabditida</taxon>
        <taxon>Rhabditina</taxon>
        <taxon>Rhabditomorpha</taxon>
        <taxon>Rhabditoidea</taxon>
        <taxon>Rhabditidae</taxon>
        <taxon>Peloderinae</taxon>
        <taxon>Caenorhabditis</taxon>
    </lineage>
</organism>
<feature type="region of interest" description="Disordered" evidence="1">
    <location>
        <begin position="66"/>
        <end position="125"/>
    </location>
</feature>
<comment type="caution">
    <text evidence="2">The sequence shown here is derived from an EMBL/GenBank/DDBJ whole genome shotgun (WGS) entry which is preliminary data.</text>
</comment>
<feature type="compositionally biased region" description="Basic and acidic residues" evidence="1">
    <location>
        <begin position="99"/>
        <end position="113"/>
    </location>
</feature>
<evidence type="ECO:0000313" key="3">
    <source>
        <dbReference type="Proteomes" id="UP000230233"/>
    </source>
</evidence>
<protein>
    <submittedName>
        <fullName evidence="2">Uncharacterized protein</fullName>
    </submittedName>
</protein>